<organism evidence="3 4">
    <name type="scientific">Kosakonia oryzae</name>
    <dbReference type="NCBI Taxonomy" id="497725"/>
    <lineage>
        <taxon>Bacteria</taxon>
        <taxon>Pseudomonadati</taxon>
        <taxon>Pseudomonadota</taxon>
        <taxon>Gammaproteobacteria</taxon>
        <taxon>Enterobacterales</taxon>
        <taxon>Enterobacteriaceae</taxon>
        <taxon>Kosakonia</taxon>
    </lineage>
</organism>
<feature type="region of interest" description="Disordered" evidence="1">
    <location>
        <begin position="1"/>
        <end position="77"/>
    </location>
</feature>
<evidence type="ECO:0000259" key="2">
    <source>
        <dbReference type="Pfam" id="PF02120"/>
    </source>
</evidence>
<feature type="compositionally biased region" description="Polar residues" evidence="1">
    <location>
        <begin position="19"/>
        <end position="37"/>
    </location>
</feature>
<keyword evidence="3" id="KW-0966">Cell projection</keyword>
<dbReference type="PANTHER" id="PTHR37533:SF2">
    <property type="entry name" value="FLAGELLAR HOOK-LENGTH CONTROL PROTEIN"/>
    <property type="match status" value="1"/>
</dbReference>
<dbReference type="Pfam" id="PF02120">
    <property type="entry name" value="Flg_hook"/>
    <property type="match status" value="1"/>
</dbReference>
<dbReference type="Proteomes" id="UP000078227">
    <property type="component" value="Chromosome"/>
</dbReference>
<dbReference type="InterPro" id="IPR052563">
    <property type="entry name" value="FliK"/>
</dbReference>
<feature type="compositionally biased region" description="Basic and acidic residues" evidence="1">
    <location>
        <begin position="39"/>
        <end position="77"/>
    </location>
</feature>
<protein>
    <submittedName>
        <fullName evidence="3">Flagellar hook-length control protein FliK</fullName>
    </submittedName>
</protein>
<dbReference type="RefSeq" id="WP_064564343.1">
    <property type="nucleotide sequence ID" value="NZ_FOKO01000004.1"/>
</dbReference>
<accession>A0ABM6BVE4</accession>
<keyword evidence="3" id="KW-0282">Flagellum</keyword>
<gene>
    <name evidence="3" type="ORF">AWR26_06055</name>
</gene>
<feature type="region of interest" description="Disordered" evidence="1">
    <location>
        <begin position="352"/>
        <end position="398"/>
    </location>
</feature>
<dbReference type="InterPro" id="IPR038610">
    <property type="entry name" value="FliK-like_C_sf"/>
</dbReference>
<evidence type="ECO:0000256" key="1">
    <source>
        <dbReference type="SAM" id="MobiDB-lite"/>
    </source>
</evidence>
<dbReference type="EMBL" id="CP014007">
    <property type="protein sequence ID" value="ANI81740.2"/>
    <property type="molecule type" value="Genomic_DNA"/>
</dbReference>
<feature type="domain" description="Flagellar hook-length control protein-like C-terminal" evidence="2">
    <location>
        <begin position="286"/>
        <end position="364"/>
    </location>
</feature>
<dbReference type="Gene3D" id="3.30.750.140">
    <property type="match status" value="1"/>
</dbReference>
<keyword evidence="3" id="KW-0969">Cilium</keyword>
<name>A0ABM6BVE4_9ENTR</name>
<dbReference type="CDD" id="cd17470">
    <property type="entry name" value="T3SS_Flik_C"/>
    <property type="match status" value="1"/>
</dbReference>
<proteinExistence type="predicted"/>
<dbReference type="PANTHER" id="PTHR37533">
    <property type="entry name" value="FLAGELLAR HOOK-LENGTH CONTROL PROTEIN"/>
    <property type="match status" value="1"/>
</dbReference>
<sequence length="414" mass="43070">MNLLAGQPARGSYKMIIQQPVTSASGNNGQQSASISAPQDDRFSTELKKKLSADKPQQADEKAPQPQEIKKKPGTKELKLADLQGDTAQLNPLPAAIAPDNTLPLPPVVPVTLPQELLPQDPALQAGQQEISAVQDPAALVAAAPGSELSGEMSADIPQSSATLLSDALPKLPPQESGVSPLATALHITKPAAAKTAEVPVEKPVTAESAEAAKTAEAAAQPVVSSENVAAKPHSALTAEPIQYAHPAHVSTPVSQPVTAVPGDKVVTGALQAEVGTPAWQQSLGQQIAVFTRDGVHHAELRLHPEDLGSLQISLRLNNDQAQLHFVTGDHQVRAALESAMPHLRTQLQESGIQLGQSSVGAESFSSTGDAPSGEHSGQGKSEKESSEMTVSAAEERISTPRTLIYSSGINTFA</sequence>
<evidence type="ECO:0000313" key="4">
    <source>
        <dbReference type="Proteomes" id="UP000078227"/>
    </source>
</evidence>
<reference evidence="3 4" key="1">
    <citation type="submission" date="2021-03" db="EMBL/GenBank/DDBJ databases">
        <authorList>
            <person name="Li Y."/>
            <person name="Li S."/>
            <person name="Chen M."/>
            <person name="Peng G."/>
            <person name="Tan Z."/>
            <person name="An Q."/>
        </authorList>
    </citation>
    <scope>NUCLEOTIDE SEQUENCE [LARGE SCALE GENOMIC DNA]</scope>
    <source>
        <strain evidence="3 4">Ola 51</strain>
    </source>
</reference>
<evidence type="ECO:0000313" key="3">
    <source>
        <dbReference type="EMBL" id="ANI81740.2"/>
    </source>
</evidence>
<feature type="compositionally biased region" description="Polar residues" evidence="1">
    <location>
        <begin position="352"/>
        <end position="370"/>
    </location>
</feature>
<dbReference type="InterPro" id="IPR021136">
    <property type="entry name" value="Flagellar_hook_control-like_C"/>
</dbReference>
<keyword evidence="4" id="KW-1185">Reference proteome</keyword>